<dbReference type="InterPro" id="IPR001841">
    <property type="entry name" value="Znf_RING"/>
</dbReference>
<sequence length="237" mass="27674">MDSSFSMVGGGMSPEDVCVICTEAGPDEDTGLEQVLICPNGHYAHVDCITPWYAQADKCPECRHDVRNFPLWEEINPRTPEQKIVNLFENQDYETARVLMFYYMKQGVDVDYSHLELKFDQDGYPEHIHTMVYLHGEYERFIRSGDIRQIESFLRYFQPKYENEKLAITYRKSLDINPYLVYVNSDDYVHPIKDDVILWMNKVRDTLGFPKVQQVGQGHCNQHGGMWQRGGFFMTCS</sequence>
<dbReference type="EMBL" id="MN740310">
    <property type="protein sequence ID" value="QHT99569.1"/>
    <property type="molecule type" value="Genomic_DNA"/>
</dbReference>
<proteinExistence type="predicted"/>
<name>A0A6C0J3Y5_9ZZZZ</name>
<reference evidence="2" key="1">
    <citation type="journal article" date="2020" name="Nature">
        <title>Giant virus diversity and host interactions through global metagenomics.</title>
        <authorList>
            <person name="Schulz F."/>
            <person name="Roux S."/>
            <person name="Paez-Espino D."/>
            <person name="Jungbluth S."/>
            <person name="Walsh D.A."/>
            <person name="Denef V.J."/>
            <person name="McMahon K.D."/>
            <person name="Konstantinidis K.T."/>
            <person name="Eloe-Fadrosh E.A."/>
            <person name="Kyrpides N.C."/>
            <person name="Woyke T."/>
        </authorList>
    </citation>
    <scope>NUCLEOTIDE SEQUENCE</scope>
    <source>
        <strain evidence="2">GVMAG-M-3300025727-45</strain>
    </source>
</reference>
<protein>
    <recommendedName>
        <fullName evidence="1">RING-type domain-containing protein</fullName>
    </recommendedName>
</protein>
<dbReference type="Gene3D" id="3.30.40.10">
    <property type="entry name" value="Zinc/RING finger domain, C3HC4 (zinc finger)"/>
    <property type="match status" value="1"/>
</dbReference>
<accession>A0A6C0J3Y5</accession>
<evidence type="ECO:0000313" key="2">
    <source>
        <dbReference type="EMBL" id="QHT99569.1"/>
    </source>
</evidence>
<dbReference type="PROSITE" id="PS50089">
    <property type="entry name" value="ZF_RING_2"/>
    <property type="match status" value="1"/>
</dbReference>
<dbReference type="AlphaFoldDB" id="A0A6C0J3Y5"/>
<organism evidence="2">
    <name type="scientific">viral metagenome</name>
    <dbReference type="NCBI Taxonomy" id="1070528"/>
    <lineage>
        <taxon>unclassified sequences</taxon>
        <taxon>metagenomes</taxon>
        <taxon>organismal metagenomes</taxon>
    </lineage>
</organism>
<dbReference type="SUPFAM" id="SSF57850">
    <property type="entry name" value="RING/U-box"/>
    <property type="match status" value="1"/>
</dbReference>
<evidence type="ECO:0000259" key="1">
    <source>
        <dbReference type="PROSITE" id="PS50089"/>
    </source>
</evidence>
<dbReference type="InterPro" id="IPR013083">
    <property type="entry name" value="Znf_RING/FYVE/PHD"/>
</dbReference>
<feature type="domain" description="RING-type" evidence="1">
    <location>
        <begin position="18"/>
        <end position="63"/>
    </location>
</feature>